<proteinExistence type="predicted"/>
<feature type="compositionally biased region" description="Polar residues" evidence="1">
    <location>
        <begin position="230"/>
        <end position="239"/>
    </location>
</feature>
<dbReference type="AlphaFoldDB" id="A0A263D2F3"/>
<feature type="region of interest" description="Disordered" evidence="1">
    <location>
        <begin position="220"/>
        <end position="239"/>
    </location>
</feature>
<keyword evidence="3" id="KW-1185">Reference proteome</keyword>
<gene>
    <name evidence="2" type="ORF">CFN78_13530</name>
</gene>
<dbReference type="OrthoDB" id="4086179at2"/>
<dbReference type="InParanoid" id="A0A263D2F3"/>
<dbReference type="EMBL" id="NKYE01000007">
    <property type="protein sequence ID" value="OZM72652.1"/>
    <property type="molecule type" value="Genomic_DNA"/>
</dbReference>
<dbReference type="RefSeq" id="WP_094863129.1">
    <property type="nucleotide sequence ID" value="NZ_NKYE01000007.1"/>
</dbReference>
<reference evidence="2 3" key="1">
    <citation type="submission" date="2017-07" db="EMBL/GenBank/DDBJ databases">
        <title>Amycolatopsis antarcticus sp. nov., isolated from the surface of an Antarcticus brown macroalga.</title>
        <authorList>
            <person name="Wang J."/>
            <person name="Leiva S."/>
            <person name="Huang J."/>
            <person name="Huang Y."/>
        </authorList>
    </citation>
    <scope>NUCLEOTIDE SEQUENCE [LARGE SCALE GENOMIC DNA]</scope>
    <source>
        <strain evidence="2 3">AU-G6</strain>
    </source>
</reference>
<evidence type="ECO:0000313" key="2">
    <source>
        <dbReference type="EMBL" id="OZM72652.1"/>
    </source>
</evidence>
<dbReference type="Proteomes" id="UP000242444">
    <property type="component" value="Unassembled WGS sequence"/>
</dbReference>
<organism evidence="2 3">
    <name type="scientific">Amycolatopsis antarctica</name>
    <dbReference type="NCBI Taxonomy" id="1854586"/>
    <lineage>
        <taxon>Bacteria</taxon>
        <taxon>Bacillati</taxon>
        <taxon>Actinomycetota</taxon>
        <taxon>Actinomycetes</taxon>
        <taxon>Pseudonocardiales</taxon>
        <taxon>Pseudonocardiaceae</taxon>
        <taxon>Amycolatopsis</taxon>
    </lineage>
</organism>
<sequence length="239" mass="25999">MTSPPFDLLTTTKAFAQEVQDLLDAVFAVPAGADLAVRQIKVLSHGVYHAVRAGTLEKVGSIPLYAGEKPIASLLVNFRCEPDQTGEYLAVRKSEFSISSTLEGTPLLRCDFDQKAHSVPAAHWNVHAERGAVSVLLARNNRKHSGLLSEVHLPVGGSRFRPCLEDFLDMVVREFKLDTKPGCDGAIAAGRENWRVKQTRSAVRDSPAAAAEVLKKMGYAVTPPEGGHRSPNTDMLQCR</sequence>
<accession>A0A263D2F3</accession>
<evidence type="ECO:0000313" key="3">
    <source>
        <dbReference type="Proteomes" id="UP000242444"/>
    </source>
</evidence>
<comment type="caution">
    <text evidence="2">The sequence shown here is derived from an EMBL/GenBank/DDBJ whole genome shotgun (WGS) entry which is preliminary data.</text>
</comment>
<evidence type="ECO:0000256" key="1">
    <source>
        <dbReference type="SAM" id="MobiDB-lite"/>
    </source>
</evidence>
<name>A0A263D2F3_9PSEU</name>
<protein>
    <submittedName>
        <fullName evidence="2">Uncharacterized protein</fullName>
    </submittedName>
</protein>